<dbReference type="Proteomes" id="UP000318478">
    <property type="component" value="Unassembled WGS sequence"/>
</dbReference>
<dbReference type="OrthoDB" id="284841at2"/>
<accession>A0A5C5XW39</accession>
<evidence type="ECO:0000256" key="1">
    <source>
        <dbReference type="SAM" id="SignalP"/>
    </source>
</evidence>
<comment type="caution">
    <text evidence="2">The sequence shown here is derived from an EMBL/GenBank/DDBJ whole genome shotgun (WGS) entry which is preliminary data.</text>
</comment>
<dbReference type="Pfam" id="PF13620">
    <property type="entry name" value="CarboxypepD_reg"/>
    <property type="match status" value="1"/>
</dbReference>
<name>A0A5C5XW39_9BACT</name>
<evidence type="ECO:0008006" key="4">
    <source>
        <dbReference type="Google" id="ProtNLM"/>
    </source>
</evidence>
<organism evidence="2 3">
    <name type="scientific">Posidoniimonas polymericola</name>
    <dbReference type="NCBI Taxonomy" id="2528002"/>
    <lineage>
        <taxon>Bacteria</taxon>
        <taxon>Pseudomonadati</taxon>
        <taxon>Planctomycetota</taxon>
        <taxon>Planctomycetia</taxon>
        <taxon>Pirellulales</taxon>
        <taxon>Lacipirellulaceae</taxon>
        <taxon>Posidoniimonas</taxon>
    </lineage>
</organism>
<feature type="chain" id="PRO_5022686096" description="Cna protein B-type domain protein" evidence="1">
    <location>
        <begin position="27"/>
        <end position="169"/>
    </location>
</feature>
<proteinExistence type="predicted"/>
<reference evidence="2 3" key="1">
    <citation type="submission" date="2019-02" db="EMBL/GenBank/DDBJ databases">
        <title>Deep-cultivation of Planctomycetes and their phenomic and genomic characterization uncovers novel biology.</title>
        <authorList>
            <person name="Wiegand S."/>
            <person name="Jogler M."/>
            <person name="Boedeker C."/>
            <person name="Pinto D."/>
            <person name="Vollmers J."/>
            <person name="Rivas-Marin E."/>
            <person name="Kohn T."/>
            <person name="Peeters S.H."/>
            <person name="Heuer A."/>
            <person name="Rast P."/>
            <person name="Oberbeckmann S."/>
            <person name="Bunk B."/>
            <person name="Jeske O."/>
            <person name="Meyerdierks A."/>
            <person name="Storesund J.E."/>
            <person name="Kallscheuer N."/>
            <person name="Luecker S."/>
            <person name="Lage O.M."/>
            <person name="Pohl T."/>
            <person name="Merkel B.J."/>
            <person name="Hornburger P."/>
            <person name="Mueller R.-W."/>
            <person name="Bruemmer F."/>
            <person name="Labrenz M."/>
            <person name="Spormann A.M."/>
            <person name="Op Den Camp H."/>
            <person name="Overmann J."/>
            <person name="Amann R."/>
            <person name="Jetten M.S.M."/>
            <person name="Mascher T."/>
            <person name="Medema M.H."/>
            <person name="Devos D.P."/>
            <person name="Kaster A.-K."/>
            <person name="Ovreas L."/>
            <person name="Rohde M."/>
            <person name="Galperin M.Y."/>
            <person name="Jogler C."/>
        </authorList>
    </citation>
    <scope>NUCLEOTIDE SEQUENCE [LARGE SCALE GENOMIC DNA]</scope>
    <source>
        <strain evidence="2 3">Pla123a</strain>
    </source>
</reference>
<keyword evidence="3" id="KW-1185">Reference proteome</keyword>
<dbReference type="SUPFAM" id="SSF49478">
    <property type="entry name" value="Cna protein B-type domain"/>
    <property type="match status" value="1"/>
</dbReference>
<feature type="signal peptide" evidence="1">
    <location>
        <begin position="1"/>
        <end position="26"/>
    </location>
</feature>
<evidence type="ECO:0000313" key="3">
    <source>
        <dbReference type="Proteomes" id="UP000318478"/>
    </source>
</evidence>
<gene>
    <name evidence="2" type="ORF">Pla123a_46290</name>
</gene>
<evidence type="ECO:0000313" key="2">
    <source>
        <dbReference type="EMBL" id="TWT66741.1"/>
    </source>
</evidence>
<dbReference type="RefSeq" id="WP_146591391.1">
    <property type="nucleotide sequence ID" value="NZ_SJPO01000015.1"/>
</dbReference>
<protein>
    <recommendedName>
        <fullName evidence="4">Cna protein B-type domain protein</fullName>
    </recommendedName>
</protein>
<dbReference type="Gene3D" id="2.60.40.10">
    <property type="entry name" value="Immunoglobulins"/>
    <property type="match status" value="1"/>
</dbReference>
<sequence precursor="true">MKIMTIQKVAAAAAMFGMMLPQATLAAAPAATQGDIALRNGGVFVGQYVDAQGNGVSGAEVAMVAGGKSVAVTKTDKQGRFAVKGLQSGQYDVVAMNSKTTFRCWEGKVAPPSARNGALIVTGDAVVTGQGGVLGFIQTYPLLTATAVTAAIAIPVGIAAADDDAPASP</sequence>
<dbReference type="AlphaFoldDB" id="A0A5C5XW39"/>
<dbReference type="EMBL" id="SJPO01000015">
    <property type="protein sequence ID" value="TWT66741.1"/>
    <property type="molecule type" value="Genomic_DNA"/>
</dbReference>
<keyword evidence="1" id="KW-0732">Signal</keyword>
<dbReference type="InterPro" id="IPR013783">
    <property type="entry name" value="Ig-like_fold"/>
</dbReference>